<sequence length="101" mass="10852">MVENLYGVKGDDTEAVAAALAAAIGHPLEAHDSSFFGDYWAADFGDDVQIRVLPQTDPSGDLQEEDFPDYRVIVYIDGEISVDGIAGLQTPAGVIELLRAR</sequence>
<gene>
    <name evidence="1" type="ORF">HOQ43_09835</name>
</gene>
<evidence type="ECO:0000313" key="1">
    <source>
        <dbReference type="EMBL" id="NUQ88748.1"/>
    </source>
</evidence>
<accession>A0A850C6A6</accession>
<evidence type="ECO:0000313" key="2">
    <source>
        <dbReference type="Proteomes" id="UP000574690"/>
    </source>
</evidence>
<dbReference type="Proteomes" id="UP000574690">
    <property type="component" value="Unassembled WGS sequence"/>
</dbReference>
<reference evidence="1 2" key="1">
    <citation type="submission" date="2020-05" db="EMBL/GenBank/DDBJ databases">
        <title>DNA-SIP metagenomic assembled genomes.</title>
        <authorList>
            <person name="Yu J."/>
        </authorList>
    </citation>
    <scope>NUCLEOTIDE SEQUENCE [LARGE SCALE GENOMIC DNA]</scope>
    <source>
        <strain evidence="1">Bin5.27</strain>
    </source>
</reference>
<comment type="caution">
    <text evidence="1">The sequence shown here is derived from an EMBL/GenBank/DDBJ whole genome shotgun (WGS) entry which is preliminary data.</text>
</comment>
<dbReference type="EMBL" id="JABFXE010000413">
    <property type="protein sequence ID" value="NUQ88748.1"/>
    <property type="molecule type" value="Genomic_DNA"/>
</dbReference>
<dbReference type="AlphaFoldDB" id="A0A850C6A6"/>
<name>A0A850C6A6_9ACTN</name>
<proteinExistence type="predicted"/>
<protein>
    <submittedName>
        <fullName evidence="1">Uncharacterized protein</fullName>
    </submittedName>
</protein>
<organism evidence="1 2">
    <name type="scientific">Glycomyces artemisiae</name>
    <dbReference type="NCBI Taxonomy" id="1076443"/>
    <lineage>
        <taxon>Bacteria</taxon>
        <taxon>Bacillati</taxon>
        <taxon>Actinomycetota</taxon>
        <taxon>Actinomycetes</taxon>
        <taxon>Glycomycetales</taxon>
        <taxon>Glycomycetaceae</taxon>
        <taxon>Glycomyces</taxon>
    </lineage>
</organism>